<gene>
    <name evidence="2" type="ORF">EYF80_018227</name>
</gene>
<evidence type="ECO:0000313" key="3">
    <source>
        <dbReference type="Proteomes" id="UP000314294"/>
    </source>
</evidence>
<evidence type="ECO:0000256" key="1">
    <source>
        <dbReference type="SAM" id="MobiDB-lite"/>
    </source>
</evidence>
<dbReference type="AlphaFoldDB" id="A0A4Z2I149"/>
<organism evidence="2 3">
    <name type="scientific">Liparis tanakae</name>
    <name type="common">Tanaka's snailfish</name>
    <dbReference type="NCBI Taxonomy" id="230148"/>
    <lineage>
        <taxon>Eukaryota</taxon>
        <taxon>Metazoa</taxon>
        <taxon>Chordata</taxon>
        <taxon>Craniata</taxon>
        <taxon>Vertebrata</taxon>
        <taxon>Euteleostomi</taxon>
        <taxon>Actinopterygii</taxon>
        <taxon>Neopterygii</taxon>
        <taxon>Teleostei</taxon>
        <taxon>Neoteleostei</taxon>
        <taxon>Acanthomorphata</taxon>
        <taxon>Eupercaria</taxon>
        <taxon>Perciformes</taxon>
        <taxon>Cottioidei</taxon>
        <taxon>Cottales</taxon>
        <taxon>Liparidae</taxon>
        <taxon>Liparis</taxon>
    </lineage>
</organism>
<comment type="caution">
    <text evidence="2">The sequence shown here is derived from an EMBL/GenBank/DDBJ whole genome shotgun (WGS) entry which is preliminary data.</text>
</comment>
<reference evidence="2 3" key="1">
    <citation type="submission" date="2019-03" db="EMBL/GenBank/DDBJ databases">
        <title>First draft genome of Liparis tanakae, snailfish: a comprehensive survey of snailfish specific genes.</title>
        <authorList>
            <person name="Kim W."/>
            <person name="Song I."/>
            <person name="Jeong J.-H."/>
            <person name="Kim D."/>
            <person name="Kim S."/>
            <person name="Ryu S."/>
            <person name="Song J.Y."/>
            <person name="Lee S.K."/>
        </authorList>
    </citation>
    <scope>NUCLEOTIDE SEQUENCE [LARGE SCALE GENOMIC DNA]</scope>
    <source>
        <tissue evidence="2">Muscle</tissue>
    </source>
</reference>
<proteinExistence type="predicted"/>
<sequence>MGVGIQAVRGVTLEFTPPARNSMPEPEAMGGRQHKRQLSQVQGLVKNNKQRAGLQSRPRD</sequence>
<keyword evidence="3" id="KW-1185">Reference proteome</keyword>
<evidence type="ECO:0000313" key="2">
    <source>
        <dbReference type="EMBL" id="TNN71541.1"/>
    </source>
</evidence>
<accession>A0A4Z2I149</accession>
<dbReference type="Proteomes" id="UP000314294">
    <property type="component" value="Unassembled WGS sequence"/>
</dbReference>
<protein>
    <submittedName>
        <fullName evidence="2">Uncharacterized protein</fullName>
    </submittedName>
</protein>
<feature type="region of interest" description="Disordered" evidence="1">
    <location>
        <begin position="16"/>
        <end position="60"/>
    </location>
</feature>
<name>A0A4Z2I149_9TELE</name>
<dbReference type="EMBL" id="SRLO01000148">
    <property type="protein sequence ID" value="TNN71541.1"/>
    <property type="molecule type" value="Genomic_DNA"/>
</dbReference>
<feature type="compositionally biased region" description="Polar residues" evidence="1">
    <location>
        <begin position="38"/>
        <end position="47"/>
    </location>
</feature>